<proteinExistence type="predicted"/>
<protein>
    <submittedName>
        <fullName evidence="1">Uncharacterized protein</fullName>
    </submittedName>
</protein>
<dbReference type="EMBL" id="BAABLF010000014">
    <property type="protein sequence ID" value="GAA5192739.1"/>
    <property type="molecule type" value="Genomic_DNA"/>
</dbReference>
<organism evidence="1 2">
    <name type="scientific">Ferrimonas gelatinilytica</name>
    <dbReference type="NCBI Taxonomy" id="1255257"/>
    <lineage>
        <taxon>Bacteria</taxon>
        <taxon>Pseudomonadati</taxon>
        <taxon>Pseudomonadota</taxon>
        <taxon>Gammaproteobacteria</taxon>
        <taxon>Alteromonadales</taxon>
        <taxon>Ferrimonadaceae</taxon>
        <taxon>Ferrimonas</taxon>
    </lineage>
</organism>
<keyword evidence="2" id="KW-1185">Reference proteome</keyword>
<evidence type="ECO:0000313" key="1">
    <source>
        <dbReference type="EMBL" id="GAA5192739.1"/>
    </source>
</evidence>
<reference evidence="2" key="1">
    <citation type="journal article" date="2019" name="Int. J. Syst. Evol. Microbiol.">
        <title>The Global Catalogue of Microorganisms (GCM) 10K type strain sequencing project: providing services to taxonomists for standard genome sequencing and annotation.</title>
        <authorList>
            <consortium name="The Broad Institute Genomics Platform"/>
            <consortium name="The Broad Institute Genome Sequencing Center for Infectious Disease"/>
            <person name="Wu L."/>
            <person name="Ma J."/>
        </authorList>
    </citation>
    <scope>NUCLEOTIDE SEQUENCE [LARGE SCALE GENOMIC DNA]</scope>
    <source>
        <strain evidence="2">JCM 18720</strain>
    </source>
</reference>
<dbReference type="Proteomes" id="UP001501600">
    <property type="component" value="Unassembled WGS sequence"/>
</dbReference>
<name>A0ABP9SBE2_9GAMM</name>
<sequence>MAIHDQYIISHSLRECKFYLRYIKKEFGDALTWKTNPAEMCIEINSILDRKINDFNQKVAFANRMKSACQHDLISSDRFSWIKSDRRACFWVWGWLINSTPTKLGYSHLERPNHNDIDFGYMKGEARSHSIRYEAIVNFFDEWNVIRSWKDDLLSRLAEEWAQILRKTKTFSWLDEKNEEQIWWAWKHIVDSPVKSDYLAPMDNAERYLSICTAFDLWEAERDSKDLFLHRFNKAWHQKKHRDNRVGKKSLNTYVSEDVKNKLETLALERGQKLHQVIESLINNEYQATRTKLYV</sequence>
<gene>
    <name evidence="1" type="ORF">GCM10025772_22590</name>
</gene>
<comment type="caution">
    <text evidence="1">The sequence shown here is derived from an EMBL/GenBank/DDBJ whole genome shotgun (WGS) entry which is preliminary data.</text>
</comment>
<accession>A0ABP9SBE2</accession>
<dbReference type="RefSeq" id="WP_345317173.1">
    <property type="nucleotide sequence ID" value="NZ_BAABLF010000014.1"/>
</dbReference>
<evidence type="ECO:0000313" key="2">
    <source>
        <dbReference type="Proteomes" id="UP001501600"/>
    </source>
</evidence>